<dbReference type="InterPro" id="IPR011991">
    <property type="entry name" value="ArsR-like_HTH"/>
</dbReference>
<name>A0AAE3QQ78_9BACT</name>
<feature type="domain" description="HTH asnC-type" evidence="4">
    <location>
        <begin position="20"/>
        <end position="83"/>
    </location>
</feature>
<dbReference type="PROSITE" id="PS50956">
    <property type="entry name" value="HTH_ASNC_2"/>
    <property type="match status" value="1"/>
</dbReference>
<dbReference type="GO" id="GO:0043565">
    <property type="term" value="F:sequence-specific DNA binding"/>
    <property type="evidence" value="ECO:0007669"/>
    <property type="project" value="InterPro"/>
</dbReference>
<dbReference type="InterPro" id="IPR019887">
    <property type="entry name" value="Tscrpt_reg_AsnC/Lrp_C"/>
</dbReference>
<keyword evidence="1" id="KW-0805">Transcription regulation</keyword>
<dbReference type="Pfam" id="PF13412">
    <property type="entry name" value="HTH_24"/>
    <property type="match status" value="1"/>
</dbReference>
<evidence type="ECO:0000256" key="2">
    <source>
        <dbReference type="ARBA" id="ARBA00023125"/>
    </source>
</evidence>
<dbReference type="InterPro" id="IPR019888">
    <property type="entry name" value="Tscrpt_reg_AsnC-like"/>
</dbReference>
<evidence type="ECO:0000256" key="3">
    <source>
        <dbReference type="ARBA" id="ARBA00023163"/>
    </source>
</evidence>
<dbReference type="InterPro" id="IPR036388">
    <property type="entry name" value="WH-like_DNA-bd_sf"/>
</dbReference>
<dbReference type="Proteomes" id="UP001241110">
    <property type="component" value="Unassembled WGS sequence"/>
</dbReference>
<dbReference type="GO" id="GO:0006355">
    <property type="term" value="P:regulation of DNA-templated transcription"/>
    <property type="evidence" value="ECO:0007669"/>
    <property type="project" value="UniProtKB-ARBA"/>
</dbReference>
<dbReference type="InterPro" id="IPR000485">
    <property type="entry name" value="AsnC-type_HTH_dom"/>
</dbReference>
<sequence length="168" mass="19337">MTSTYNTTSAEHISSPALVLDSKDYEILRLLQENAKSTVREIAAKVHLSTTPVHDRIKRMENSGVIKQYAALVDRRLVRKGIMVICYVSLKEHTKKVGGRFIEAILQMRSVIECYTISGEFDFMLKIIAESMDDYHTFYINELSEIKGIRYMQSIFVMNVIKDTHQII</sequence>
<dbReference type="GO" id="GO:0005829">
    <property type="term" value="C:cytosol"/>
    <property type="evidence" value="ECO:0007669"/>
    <property type="project" value="TreeGrafter"/>
</dbReference>
<evidence type="ECO:0000313" key="5">
    <source>
        <dbReference type="EMBL" id="MDJ1481505.1"/>
    </source>
</evidence>
<dbReference type="InterPro" id="IPR036390">
    <property type="entry name" value="WH_DNA-bd_sf"/>
</dbReference>
<dbReference type="Gene3D" id="1.10.10.10">
    <property type="entry name" value="Winged helix-like DNA-binding domain superfamily/Winged helix DNA-binding domain"/>
    <property type="match status" value="1"/>
</dbReference>
<dbReference type="InterPro" id="IPR011008">
    <property type="entry name" value="Dimeric_a/b-barrel"/>
</dbReference>
<organism evidence="5 6">
    <name type="scientific">Xanthocytophaga flava</name>
    <dbReference type="NCBI Taxonomy" id="3048013"/>
    <lineage>
        <taxon>Bacteria</taxon>
        <taxon>Pseudomonadati</taxon>
        <taxon>Bacteroidota</taxon>
        <taxon>Cytophagia</taxon>
        <taxon>Cytophagales</taxon>
        <taxon>Rhodocytophagaceae</taxon>
        <taxon>Xanthocytophaga</taxon>
    </lineage>
</organism>
<reference evidence="5" key="1">
    <citation type="submission" date="2023-05" db="EMBL/GenBank/DDBJ databases">
        <authorList>
            <person name="Zhang X."/>
        </authorList>
    </citation>
    <scope>NUCLEOTIDE SEQUENCE</scope>
    <source>
        <strain evidence="5">YF14B1</strain>
    </source>
</reference>
<protein>
    <submittedName>
        <fullName evidence="5">Lrp/AsnC family transcriptional regulator</fullName>
    </submittedName>
</protein>
<gene>
    <name evidence="5" type="ORF">QNI16_13485</name>
</gene>
<dbReference type="SUPFAM" id="SSF46785">
    <property type="entry name" value="Winged helix' DNA-binding domain"/>
    <property type="match status" value="1"/>
</dbReference>
<keyword evidence="3" id="KW-0804">Transcription</keyword>
<dbReference type="PANTHER" id="PTHR30154:SF34">
    <property type="entry name" value="TRANSCRIPTIONAL REGULATOR AZLB"/>
    <property type="match status" value="1"/>
</dbReference>
<evidence type="ECO:0000259" key="4">
    <source>
        <dbReference type="PROSITE" id="PS50956"/>
    </source>
</evidence>
<dbReference type="EMBL" id="JASJOS010000005">
    <property type="protein sequence ID" value="MDJ1481505.1"/>
    <property type="molecule type" value="Genomic_DNA"/>
</dbReference>
<proteinExistence type="predicted"/>
<dbReference type="CDD" id="cd00090">
    <property type="entry name" value="HTH_ARSR"/>
    <property type="match status" value="1"/>
</dbReference>
<evidence type="ECO:0000256" key="1">
    <source>
        <dbReference type="ARBA" id="ARBA00023015"/>
    </source>
</evidence>
<dbReference type="AlphaFoldDB" id="A0AAE3QQ78"/>
<keyword evidence="2" id="KW-0238">DNA-binding</keyword>
<accession>A0AAE3QQ78</accession>
<dbReference type="PRINTS" id="PR00033">
    <property type="entry name" value="HTHASNC"/>
</dbReference>
<dbReference type="RefSeq" id="WP_313979357.1">
    <property type="nucleotide sequence ID" value="NZ_JASJOS010000005.1"/>
</dbReference>
<dbReference type="PANTHER" id="PTHR30154">
    <property type="entry name" value="LEUCINE-RESPONSIVE REGULATORY PROTEIN"/>
    <property type="match status" value="1"/>
</dbReference>
<evidence type="ECO:0000313" key="6">
    <source>
        <dbReference type="Proteomes" id="UP001241110"/>
    </source>
</evidence>
<dbReference type="SMART" id="SM00344">
    <property type="entry name" value="HTH_ASNC"/>
    <property type="match status" value="1"/>
</dbReference>
<dbReference type="GO" id="GO:0043200">
    <property type="term" value="P:response to amino acid"/>
    <property type="evidence" value="ECO:0007669"/>
    <property type="project" value="TreeGrafter"/>
</dbReference>
<dbReference type="SUPFAM" id="SSF54909">
    <property type="entry name" value="Dimeric alpha+beta barrel"/>
    <property type="match status" value="1"/>
</dbReference>
<comment type="caution">
    <text evidence="5">The sequence shown here is derived from an EMBL/GenBank/DDBJ whole genome shotgun (WGS) entry which is preliminary data.</text>
</comment>
<dbReference type="Gene3D" id="3.30.70.920">
    <property type="match status" value="1"/>
</dbReference>
<dbReference type="Pfam" id="PF01037">
    <property type="entry name" value="AsnC_trans_reg"/>
    <property type="match status" value="1"/>
</dbReference>